<dbReference type="Pfam" id="PF24787">
    <property type="entry name" value="TEX47"/>
    <property type="match status" value="1"/>
</dbReference>
<feature type="region of interest" description="Disordered" evidence="1">
    <location>
        <begin position="205"/>
        <end position="224"/>
    </location>
</feature>
<gene>
    <name evidence="2" type="ORF">DIABBA_LOCUS9285</name>
</gene>
<evidence type="ECO:0000313" key="3">
    <source>
        <dbReference type="Proteomes" id="UP001153709"/>
    </source>
</evidence>
<organism evidence="2 3">
    <name type="scientific">Diabrotica balteata</name>
    <name type="common">Banded cucumber beetle</name>
    <dbReference type="NCBI Taxonomy" id="107213"/>
    <lineage>
        <taxon>Eukaryota</taxon>
        <taxon>Metazoa</taxon>
        <taxon>Ecdysozoa</taxon>
        <taxon>Arthropoda</taxon>
        <taxon>Hexapoda</taxon>
        <taxon>Insecta</taxon>
        <taxon>Pterygota</taxon>
        <taxon>Neoptera</taxon>
        <taxon>Endopterygota</taxon>
        <taxon>Coleoptera</taxon>
        <taxon>Polyphaga</taxon>
        <taxon>Cucujiformia</taxon>
        <taxon>Chrysomeloidea</taxon>
        <taxon>Chrysomelidae</taxon>
        <taxon>Galerucinae</taxon>
        <taxon>Diabroticina</taxon>
        <taxon>Diabroticites</taxon>
        <taxon>Diabrotica</taxon>
    </lineage>
</organism>
<proteinExistence type="predicted"/>
<dbReference type="EMBL" id="OU898281">
    <property type="protein sequence ID" value="CAG9836173.1"/>
    <property type="molecule type" value="Genomic_DNA"/>
</dbReference>
<dbReference type="InterPro" id="IPR055308">
    <property type="entry name" value="TEX47-like"/>
</dbReference>
<reference evidence="2" key="1">
    <citation type="submission" date="2022-01" db="EMBL/GenBank/DDBJ databases">
        <authorList>
            <person name="King R."/>
        </authorList>
    </citation>
    <scope>NUCLEOTIDE SEQUENCE</scope>
</reference>
<dbReference type="PANTHER" id="PTHR34035">
    <property type="entry name" value="TESTIS-EXPRESSED PROTEIN 47"/>
    <property type="match status" value="1"/>
</dbReference>
<dbReference type="OrthoDB" id="548795at2759"/>
<evidence type="ECO:0000313" key="2">
    <source>
        <dbReference type="EMBL" id="CAG9836173.1"/>
    </source>
</evidence>
<protein>
    <submittedName>
        <fullName evidence="2">Uncharacterized protein</fullName>
    </submittedName>
</protein>
<evidence type="ECO:0000256" key="1">
    <source>
        <dbReference type="SAM" id="MobiDB-lite"/>
    </source>
</evidence>
<keyword evidence="3" id="KW-1185">Reference proteome</keyword>
<accession>A0A9N9XEB5</accession>
<name>A0A9N9XEB5_DIABA</name>
<dbReference type="PANTHER" id="PTHR34035:SF1">
    <property type="entry name" value="TESTIS-EXPRESSED PROTEIN 47"/>
    <property type="match status" value="1"/>
</dbReference>
<dbReference type="Proteomes" id="UP001153709">
    <property type="component" value="Chromosome 6"/>
</dbReference>
<sequence length="356" mass="40354">MSMFKSVKVRYPRIKKKAADTKPVGIAEPKRTTMYDVVLDNFKVASRKTFLHRVIYMGEHSFITPDLLTSVFSETVYKANHNDHLIEKLTGLLIRYPKNFIHLLEGDEDIIYSQIGFLLSTKAYKKYLGNMKLVTNISHIHSRYANDWLSVGGLTPHLLESLDPDVPIDIYGHYTIMLVTKIYKVLKRINKTLSGSICDGTIESGHSGHSVKSEVEQESSYTSPSTRLSLGVSSLFKASVTTITSLSGMKSTCVEPLLLRLPELELVNFILGSNYVINLVDYFDLYKLVPQRDIYKDKIWPIAADFIPYDVFSPIFNISTTFPKPDAVQGEPTEPEQDTLLDPDPVLREVVMFKDF</sequence>
<dbReference type="AlphaFoldDB" id="A0A9N9XEB5"/>